<protein>
    <recommendedName>
        <fullName evidence="5">Large ribosomal subunit protein bL25</fullName>
    </recommendedName>
    <alternativeName>
        <fullName evidence="5">General stress protein CTC</fullName>
    </alternativeName>
</protein>
<evidence type="ECO:0000256" key="5">
    <source>
        <dbReference type="HAMAP-Rule" id="MF_01334"/>
    </source>
</evidence>
<reference evidence="9 10" key="1">
    <citation type="submission" date="2016-11" db="EMBL/GenBank/DDBJ databases">
        <authorList>
            <person name="Jaros S."/>
            <person name="Januszkiewicz K."/>
            <person name="Wedrychowicz H."/>
        </authorList>
    </citation>
    <scope>NUCLEOTIDE SEQUENCE [LARGE SCALE GENOMIC DNA]</scope>
    <source>
        <strain evidence="9 10">DSM 29589</strain>
    </source>
</reference>
<organism evidence="9 10">
    <name type="scientific">Roseovarius pacificus</name>
    <dbReference type="NCBI Taxonomy" id="337701"/>
    <lineage>
        <taxon>Bacteria</taxon>
        <taxon>Pseudomonadati</taxon>
        <taxon>Pseudomonadota</taxon>
        <taxon>Alphaproteobacteria</taxon>
        <taxon>Rhodobacterales</taxon>
        <taxon>Roseobacteraceae</taxon>
        <taxon>Roseovarius</taxon>
    </lineage>
</organism>
<dbReference type="STRING" id="337701.SAMN05444398_109151"/>
<comment type="subunit">
    <text evidence="5">Part of the 50S ribosomal subunit; part of the 5S rRNA/L5/L18/L25 subcomplex. Contacts the 5S rRNA. Binds to the 5S rRNA independently of L5 and L18.</text>
</comment>
<keyword evidence="10" id="KW-1185">Reference proteome</keyword>
<dbReference type="InterPro" id="IPR020930">
    <property type="entry name" value="Ribosomal_uL5_bac-type"/>
</dbReference>
<feature type="domain" description="Large ribosomal subunit protein bL25 beta" evidence="8">
    <location>
        <begin position="104"/>
        <end position="188"/>
    </location>
</feature>
<dbReference type="NCBIfam" id="NF004128">
    <property type="entry name" value="PRK05618.1-2"/>
    <property type="match status" value="1"/>
</dbReference>
<keyword evidence="2 5" id="KW-0694">RNA-binding</keyword>
<dbReference type="InterPro" id="IPR020056">
    <property type="entry name" value="Rbsml_bL25/Gln-tRNA_synth_N"/>
</dbReference>
<feature type="compositionally biased region" description="Acidic residues" evidence="6">
    <location>
        <begin position="193"/>
        <end position="205"/>
    </location>
</feature>
<dbReference type="GO" id="GO:0008097">
    <property type="term" value="F:5S rRNA binding"/>
    <property type="evidence" value="ECO:0007669"/>
    <property type="project" value="InterPro"/>
</dbReference>
<dbReference type="Gene3D" id="2.40.240.10">
    <property type="entry name" value="Ribosomal Protein L25, Chain P"/>
    <property type="match status" value="1"/>
</dbReference>
<dbReference type="InterPro" id="IPR011035">
    <property type="entry name" value="Ribosomal_bL25/Gln-tRNA_synth"/>
</dbReference>
<comment type="similarity">
    <text evidence="5">Belongs to the bacterial ribosomal protein bL25 family. CTC subfamily.</text>
</comment>
<comment type="function">
    <text evidence="5">This is one of the proteins that binds to the 5S RNA in the ribosome where it forms part of the central protuberance.</text>
</comment>
<dbReference type="PANTHER" id="PTHR33284">
    <property type="entry name" value="RIBOSOMAL PROTEIN L25/GLN-TRNA SYNTHETASE, ANTI-CODON-BINDING DOMAIN-CONTAINING PROTEIN"/>
    <property type="match status" value="1"/>
</dbReference>
<evidence type="ECO:0000313" key="10">
    <source>
        <dbReference type="Proteomes" id="UP000183974"/>
    </source>
</evidence>
<keyword evidence="1 5" id="KW-0699">rRNA-binding</keyword>
<feature type="domain" description="Large ribosomal subunit protein bL25 L25" evidence="7">
    <location>
        <begin position="8"/>
        <end position="96"/>
    </location>
</feature>
<dbReference type="GO" id="GO:0006412">
    <property type="term" value="P:translation"/>
    <property type="evidence" value="ECO:0007669"/>
    <property type="project" value="UniProtKB-UniRule"/>
</dbReference>
<dbReference type="InterPro" id="IPR029751">
    <property type="entry name" value="Ribosomal_L25_dom"/>
</dbReference>
<dbReference type="GO" id="GO:0003735">
    <property type="term" value="F:structural constituent of ribosome"/>
    <property type="evidence" value="ECO:0007669"/>
    <property type="project" value="InterPro"/>
</dbReference>
<evidence type="ECO:0000256" key="1">
    <source>
        <dbReference type="ARBA" id="ARBA00022730"/>
    </source>
</evidence>
<evidence type="ECO:0000313" key="9">
    <source>
        <dbReference type="EMBL" id="SHM08411.1"/>
    </source>
</evidence>
<evidence type="ECO:0000256" key="2">
    <source>
        <dbReference type="ARBA" id="ARBA00022884"/>
    </source>
</evidence>
<dbReference type="RefSeq" id="WP_073035637.1">
    <property type="nucleotide sequence ID" value="NZ_BMLR01000010.1"/>
</dbReference>
<gene>
    <name evidence="5" type="primary">rplY</name>
    <name evidence="5" type="synonym">ctc</name>
    <name evidence="9" type="ORF">SAMN05444398_109151</name>
</gene>
<dbReference type="Proteomes" id="UP000183974">
    <property type="component" value="Unassembled WGS sequence"/>
</dbReference>
<dbReference type="CDD" id="cd00495">
    <property type="entry name" value="Ribosomal_L25_TL5_CTC"/>
    <property type="match status" value="1"/>
</dbReference>
<dbReference type="EMBL" id="FRBR01000009">
    <property type="protein sequence ID" value="SHM08411.1"/>
    <property type="molecule type" value="Genomic_DNA"/>
</dbReference>
<dbReference type="HAMAP" id="MF_01334">
    <property type="entry name" value="Ribosomal_bL25_CTC"/>
    <property type="match status" value="1"/>
</dbReference>
<feature type="region of interest" description="Disordered" evidence="6">
    <location>
        <begin position="189"/>
        <end position="221"/>
    </location>
</feature>
<dbReference type="OrthoDB" id="9806411at2"/>
<keyword evidence="3 5" id="KW-0689">Ribosomal protein</keyword>
<dbReference type="NCBIfam" id="TIGR00731">
    <property type="entry name" value="bL25_bact_ctc"/>
    <property type="match status" value="1"/>
</dbReference>
<dbReference type="InterPro" id="IPR037121">
    <property type="entry name" value="Ribosomal_bL25_C"/>
</dbReference>
<dbReference type="AlphaFoldDB" id="A0A1M7FWH9"/>
<evidence type="ECO:0000256" key="6">
    <source>
        <dbReference type="SAM" id="MobiDB-lite"/>
    </source>
</evidence>
<name>A0A1M7FWH9_9RHOB</name>
<proteinExistence type="inferred from homology"/>
<evidence type="ECO:0000259" key="7">
    <source>
        <dbReference type="Pfam" id="PF01386"/>
    </source>
</evidence>
<feature type="region of interest" description="Disordered" evidence="6">
    <location>
        <begin position="1"/>
        <end position="22"/>
    </location>
</feature>
<accession>A0A1M7FWH9</accession>
<dbReference type="Pfam" id="PF01386">
    <property type="entry name" value="Ribosomal_L25p"/>
    <property type="match status" value="1"/>
</dbReference>
<feature type="compositionally biased region" description="Basic and acidic residues" evidence="6">
    <location>
        <begin position="1"/>
        <end position="12"/>
    </location>
</feature>
<dbReference type="InterPro" id="IPR020057">
    <property type="entry name" value="Ribosomal_bL25_b-dom"/>
</dbReference>
<dbReference type="InterPro" id="IPR001021">
    <property type="entry name" value="Ribosomal_bL25_long"/>
</dbReference>
<evidence type="ECO:0000259" key="8">
    <source>
        <dbReference type="Pfam" id="PF14693"/>
    </source>
</evidence>
<evidence type="ECO:0000256" key="4">
    <source>
        <dbReference type="ARBA" id="ARBA00023274"/>
    </source>
</evidence>
<dbReference type="GO" id="GO:0022625">
    <property type="term" value="C:cytosolic large ribosomal subunit"/>
    <property type="evidence" value="ECO:0007669"/>
    <property type="project" value="TreeGrafter"/>
</dbReference>
<evidence type="ECO:0000256" key="3">
    <source>
        <dbReference type="ARBA" id="ARBA00022980"/>
    </source>
</evidence>
<dbReference type="SUPFAM" id="SSF50715">
    <property type="entry name" value="Ribosomal protein L25-like"/>
    <property type="match status" value="1"/>
</dbReference>
<dbReference type="Gene3D" id="2.170.120.20">
    <property type="entry name" value="Ribosomal protein L25, beta domain"/>
    <property type="match status" value="1"/>
</dbReference>
<sequence length="221" mass="23857">MAGEIPDLHAQERTGTGKGAARAARRAHMVPGIVFGGDVDPLPIQIPYNVLIKKLRQGRFKSTLFNLKVDGHEDVRVICRDVQRDIVKDLPTHLDLMRLRRTTKINLFIPVEFVNEDAAPGITKGGFLTVIRNEIELIVTAGDIPEKITVDLSGLEIGDTVTISQVELPAGTKPTIDRDFVICNIAAPSALSSDEDEEEGAEDAAEVPTVGDEAAAEGGEE</sequence>
<keyword evidence="4 5" id="KW-0687">Ribonucleoprotein</keyword>
<dbReference type="PANTHER" id="PTHR33284:SF1">
    <property type="entry name" value="RIBOSOMAL PROTEIN L25_GLN-TRNA SYNTHETASE, ANTI-CODON-BINDING DOMAIN-CONTAINING PROTEIN"/>
    <property type="match status" value="1"/>
</dbReference>
<dbReference type="Pfam" id="PF14693">
    <property type="entry name" value="Ribosomal_TL5_C"/>
    <property type="match status" value="1"/>
</dbReference>